<organism evidence="3 4">
    <name type="scientific">Halocatena salina</name>
    <dbReference type="NCBI Taxonomy" id="2934340"/>
    <lineage>
        <taxon>Archaea</taxon>
        <taxon>Methanobacteriati</taxon>
        <taxon>Methanobacteriota</taxon>
        <taxon>Stenosarchaea group</taxon>
        <taxon>Halobacteria</taxon>
        <taxon>Halobacteriales</taxon>
        <taxon>Natronomonadaceae</taxon>
        <taxon>Halocatena</taxon>
    </lineage>
</organism>
<dbReference type="AlphaFoldDB" id="A0A8U0A2Q7"/>
<evidence type="ECO:0000259" key="2">
    <source>
        <dbReference type="Pfam" id="PF13229"/>
    </source>
</evidence>
<dbReference type="Gene3D" id="2.160.20.10">
    <property type="entry name" value="Single-stranded right-handed beta-helix, Pectin lyase-like"/>
    <property type="match status" value="1"/>
</dbReference>
<dbReference type="KEGG" id="haad:MW046_02535"/>
<feature type="region of interest" description="Disordered" evidence="1">
    <location>
        <begin position="1"/>
        <end position="20"/>
    </location>
</feature>
<evidence type="ECO:0000313" key="3">
    <source>
        <dbReference type="EMBL" id="UPM43334.1"/>
    </source>
</evidence>
<dbReference type="InterPro" id="IPR006311">
    <property type="entry name" value="TAT_signal"/>
</dbReference>
<evidence type="ECO:0000313" key="4">
    <source>
        <dbReference type="Proteomes" id="UP000831768"/>
    </source>
</evidence>
<dbReference type="EMBL" id="CP096019">
    <property type="protein sequence ID" value="UPM43334.1"/>
    <property type="molecule type" value="Genomic_DNA"/>
</dbReference>
<dbReference type="Proteomes" id="UP000831768">
    <property type="component" value="Chromosome"/>
</dbReference>
<keyword evidence="4" id="KW-1185">Reference proteome</keyword>
<feature type="domain" description="Right handed beta helix" evidence="2">
    <location>
        <begin position="269"/>
        <end position="357"/>
    </location>
</feature>
<dbReference type="GeneID" id="71926888"/>
<dbReference type="InterPro" id="IPR039448">
    <property type="entry name" value="Beta_helix"/>
</dbReference>
<reference evidence="3" key="1">
    <citation type="submission" date="2022-04" db="EMBL/GenBank/DDBJ databases">
        <title>Halocatena sp. nov., isolated from a salt lake.</title>
        <authorList>
            <person name="Cui H.-L."/>
        </authorList>
    </citation>
    <scope>NUCLEOTIDE SEQUENCE</scope>
    <source>
        <strain evidence="3">AD-1</strain>
    </source>
</reference>
<dbReference type="SUPFAM" id="SSF51126">
    <property type="entry name" value="Pectin lyase-like"/>
    <property type="match status" value="1"/>
</dbReference>
<sequence length="550" mass="58451">MPEREEASTLSRLSPGVSRRSFLGTTGAAAASLSVSGTAAASSCSRQDTGDIDQDVELKKASTDEVELQTEAPESESEPEIEYDEVINVVEAGADNTGGKSISSVIQKLAGDNTLLKFPEGRYYIDELVRLTGFENFGMIGNNATLVPAPADEYKSEARMFKFGVRYNPGRNLEVKNFTVDYSAPNTGLRAFDMSVSDGLIAENITFEGVHDAGTWGPMHVDIVGSDGYGVVRNVEMPEGGEFTKNTSQDAMPTVEWGPTAFLLSPYHTGRVDIENCVIGAFPDNGVYDSNSPGQVLVKGGRFQNCKSGSIRITGDNSGVYGAHVVIDQNRPLDDGQHGIRLDGGSNITISDCLIEMPRPNGHAIFAREPVESAVIKNTEIVTEDNDARDSIDSVAIRKGAGEVLMEGCSITHNHPGQALQIKDGDLPVVVKNLTLKGEATGESGGRNAIYCARDGCEFHDLDVDLPAGDHRRALGIFSDNVLVKGGDYASSGRPLTIEGEGVSVREITAGAYNGDVAVKVVKGAAELVNNTLYQGISGSNVATSGNQYK</sequence>
<name>A0A8U0A2Q7_9EURY</name>
<dbReference type="PROSITE" id="PS51318">
    <property type="entry name" value="TAT"/>
    <property type="match status" value="1"/>
</dbReference>
<evidence type="ECO:0000256" key="1">
    <source>
        <dbReference type="SAM" id="MobiDB-lite"/>
    </source>
</evidence>
<proteinExistence type="predicted"/>
<dbReference type="InterPro" id="IPR011050">
    <property type="entry name" value="Pectin_lyase_fold/virulence"/>
</dbReference>
<feature type="region of interest" description="Disordered" evidence="1">
    <location>
        <begin position="60"/>
        <end position="80"/>
    </location>
</feature>
<dbReference type="InterPro" id="IPR012334">
    <property type="entry name" value="Pectin_lyas_fold"/>
</dbReference>
<feature type="compositionally biased region" description="Acidic residues" evidence="1">
    <location>
        <begin position="64"/>
        <end position="80"/>
    </location>
</feature>
<gene>
    <name evidence="3" type="ORF">MW046_02535</name>
</gene>
<protein>
    <submittedName>
        <fullName evidence="3">Right-handed parallel beta-helix repeat-containing protein</fullName>
    </submittedName>
</protein>
<dbReference type="RefSeq" id="WP_247994001.1">
    <property type="nucleotide sequence ID" value="NZ_CP096019.1"/>
</dbReference>
<accession>A0A8U0A2Q7</accession>
<dbReference type="Pfam" id="PF13229">
    <property type="entry name" value="Beta_helix"/>
    <property type="match status" value="1"/>
</dbReference>